<keyword evidence="4" id="KW-1185">Reference proteome</keyword>
<gene>
    <name evidence="3" type="ORF">THAOC_01452</name>
</gene>
<comment type="caution">
    <text evidence="3">The sequence shown here is derived from an EMBL/GenBank/DDBJ whole genome shotgun (WGS) entry which is preliminary data.</text>
</comment>
<dbReference type="PROSITE" id="PS50033">
    <property type="entry name" value="UBX"/>
    <property type="match status" value="1"/>
</dbReference>
<dbReference type="EMBL" id="AGNL01001720">
    <property type="protein sequence ID" value="EJK76767.1"/>
    <property type="molecule type" value="Genomic_DNA"/>
</dbReference>
<organism evidence="3 4">
    <name type="scientific">Thalassiosira oceanica</name>
    <name type="common">Marine diatom</name>
    <dbReference type="NCBI Taxonomy" id="159749"/>
    <lineage>
        <taxon>Eukaryota</taxon>
        <taxon>Sar</taxon>
        <taxon>Stramenopiles</taxon>
        <taxon>Ochrophyta</taxon>
        <taxon>Bacillariophyta</taxon>
        <taxon>Coscinodiscophyceae</taxon>
        <taxon>Thalassiosirophycidae</taxon>
        <taxon>Thalassiosirales</taxon>
        <taxon>Thalassiosiraceae</taxon>
        <taxon>Thalassiosira</taxon>
    </lineage>
</organism>
<dbReference type="AlphaFoldDB" id="K0TQW7"/>
<dbReference type="OrthoDB" id="422700at2759"/>
<reference evidence="3 4" key="1">
    <citation type="journal article" date="2012" name="Genome Biol.">
        <title>Genome and low-iron response of an oceanic diatom adapted to chronic iron limitation.</title>
        <authorList>
            <person name="Lommer M."/>
            <person name="Specht M."/>
            <person name="Roy A.S."/>
            <person name="Kraemer L."/>
            <person name="Andreson R."/>
            <person name="Gutowska M.A."/>
            <person name="Wolf J."/>
            <person name="Bergner S.V."/>
            <person name="Schilhabel M.B."/>
            <person name="Klostermeier U.C."/>
            <person name="Beiko R.G."/>
            <person name="Rosenstiel P."/>
            <person name="Hippler M."/>
            <person name="Laroche J."/>
        </authorList>
    </citation>
    <scope>NUCLEOTIDE SEQUENCE [LARGE SCALE GENOMIC DNA]</scope>
    <source>
        <strain evidence="3 4">CCMP1005</strain>
    </source>
</reference>
<proteinExistence type="predicted"/>
<accession>K0TQW7</accession>
<feature type="compositionally biased region" description="Basic and acidic residues" evidence="1">
    <location>
        <begin position="66"/>
        <end position="77"/>
    </location>
</feature>
<feature type="region of interest" description="Disordered" evidence="1">
    <location>
        <begin position="62"/>
        <end position="132"/>
    </location>
</feature>
<name>K0TQW7_THAOC</name>
<evidence type="ECO:0000313" key="3">
    <source>
        <dbReference type="EMBL" id="EJK76767.1"/>
    </source>
</evidence>
<evidence type="ECO:0000313" key="4">
    <source>
        <dbReference type="Proteomes" id="UP000266841"/>
    </source>
</evidence>
<feature type="compositionally biased region" description="Gly residues" evidence="1">
    <location>
        <begin position="93"/>
        <end position="103"/>
    </location>
</feature>
<dbReference type="InterPro" id="IPR001012">
    <property type="entry name" value="UBX_dom"/>
</dbReference>
<dbReference type="InterPro" id="IPR003903">
    <property type="entry name" value="UIM_dom"/>
</dbReference>
<evidence type="ECO:0000256" key="1">
    <source>
        <dbReference type="SAM" id="MobiDB-lite"/>
    </source>
</evidence>
<dbReference type="PROSITE" id="PS50330">
    <property type="entry name" value="UIM"/>
    <property type="match status" value="1"/>
</dbReference>
<protein>
    <recommendedName>
        <fullName evidence="2">UBX domain-containing protein</fullName>
    </recommendedName>
</protein>
<dbReference type="Proteomes" id="UP000266841">
    <property type="component" value="Unassembled WGS sequence"/>
</dbReference>
<feature type="non-terminal residue" evidence="3">
    <location>
        <position position="1"/>
    </location>
</feature>
<feature type="domain" description="UBX" evidence="2">
    <location>
        <begin position="50"/>
        <end position="70"/>
    </location>
</feature>
<evidence type="ECO:0000259" key="2">
    <source>
        <dbReference type="PROSITE" id="PS50033"/>
    </source>
</evidence>
<dbReference type="eggNOG" id="KOG2935">
    <property type="taxonomic scope" value="Eukaryota"/>
</dbReference>
<sequence>ERGGAASDISGLSEEEMLQMAMAASLEQGAAEAPQDDGAAYVVTDEPADGAEGSCRIQFRLPDGTRSVREREDDRAEVGIPPEGHIIDEGQDGRGGGARGGYDTGQVYLEPMSGPPSREDQSTWLPAGVTAI</sequence>